<dbReference type="Ensembl" id="ENSPMGT00000027689.1">
    <property type="protein sequence ID" value="ENSPMGP00000025999.1"/>
    <property type="gene ID" value="ENSPMGG00000020961.1"/>
</dbReference>
<evidence type="ECO:0000256" key="13">
    <source>
        <dbReference type="RuleBase" id="RU000688"/>
    </source>
</evidence>
<dbReference type="AlphaFoldDB" id="A0A3B4BBZ5"/>
<feature type="transmembrane region" description="Helical" evidence="14">
    <location>
        <begin position="248"/>
        <end position="267"/>
    </location>
</feature>
<name>A0A3B4BBZ5_9GOBI</name>
<feature type="transmembrane region" description="Helical" evidence="14">
    <location>
        <begin position="150"/>
        <end position="183"/>
    </location>
</feature>
<dbReference type="PRINTS" id="PR00245">
    <property type="entry name" value="OLFACTORYR"/>
</dbReference>
<evidence type="ECO:0000256" key="12">
    <source>
        <dbReference type="ARBA" id="ARBA00023224"/>
    </source>
</evidence>
<keyword evidence="3 14" id="KW-0716">Sensory transduction</keyword>
<feature type="transmembrane region" description="Helical" evidence="14">
    <location>
        <begin position="107"/>
        <end position="129"/>
    </location>
</feature>
<evidence type="ECO:0000256" key="1">
    <source>
        <dbReference type="ARBA" id="ARBA00004651"/>
    </source>
</evidence>
<dbReference type="GO" id="GO:0005886">
    <property type="term" value="C:plasma membrane"/>
    <property type="evidence" value="ECO:0007669"/>
    <property type="project" value="UniProtKB-SubCell"/>
</dbReference>
<dbReference type="GO" id="GO:0004930">
    <property type="term" value="F:G protein-coupled receptor activity"/>
    <property type="evidence" value="ECO:0007669"/>
    <property type="project" value="UniProtKB-KW"/>
</dbReference>
<keyword evidence="10 13" id="KW-0675">Receptor</keyword>
<dbReference type="PRINTS" id="PR00237">
    <property type="entry name" value="GPCRRHODOPSN"/>
</dbReference>
<comment type="similarity">
    <text evidence="13">Belongs to the G-protein coupled receptor 1 family.</text>
</comment>
<reference evidence="16" key="2">
    <citation type="submission" date="2025-09" db="UniProtKB">
        <authorList>
            <consortium name="Ensembl"/>
        </authorList>
    </citation>
    <scope>IDENTIFICATION</scope>
</reference>
<feature type="transmembrane region" description="Helical" evidence="14">
    <location>
        <begin position="203"/>
        <end position="227"/>
    </location>
</feature>
<dbReference type="GO" id="GO:0005549">
    <property type="term" value="F:odorant binding"/>
    <property type="evidence" value="ECO:0007669"/>
    <property type="project" value="TreeGrafter"/>
</dbReference>
<feature type="domain" description="G-protein coupled receptors family 1 profile" evidence="15">
    <location>
        <begin position="50"/>
        <end position="300"/>
    </location>
</feature>
<reference evidence="16" key="1">
    <citation type="submission" date="2025-08" db="UniProtKB">
        <authorList>
            <consortium name="Ensembl"/>
        </authorList>
    </citation>
    <scope>IDENTIFICATION</scope>
</reference>
<keyword evidence="9" id="KW-1015">Disulfide bond</keyword>
<dbReference type="PANTHER" id="PTHR26451:SF885">
    <property type="entry name" value="OLFACTORY RECEPTOR"/>
    <property type="match status" value="1"/>
</dbReference>
<evidence type="ECO:0000256" key="6">
    <source>
        <dbReference type="ARBA" id="ARBA00022989"/>
    </source>
</evidence>
<dbReference type="FunFam" id="1.20.1070.10:FF:000024">
    <property type="entry name" value="Olfactory receptor"/>
    <property type="match status" value="1"/>
</dbReference>
<evidence type="ECO:0000256" key="2">
    <source>
        <dbReference type="ARBA" id="ARBA00022475"/>
    </source>
</evidence>
<sequence>MLVTDSHCVGTMSNSSHVFHFTLSAYFDVGLFKYPLFLVTLLLYIFILFSNVLLITIICLNRTFHEPMYVFLCALFLNEVYGSTGLFPFLLLHILRRVHVVPAAPCFLQIYTLHTYGLVEYLSLAVLSYDRYVAICRPLQYNMCMSKSRLAVLIAVPWCYSFAICGVMILLTSTLSFCGNIIHKVYCDNFPVVKLACVNTTGINLYGLIITFNHILLPLICIVTTYTRILKVCVGGSKQTRHKAFSTCAPHVASLINYSIGVVFEILQGRFDMSRVPSMFRIFMSLYFLLCPPLFNPLIYVWNLTTKLVFNYETTTLSRLGFRLVVL</sequence>
<dbReference type="Pfam" id="PF13853">
    <property type="entry name" value="7tm_4"/>
    <property type="match status" value="1"/>
</dbReference>
<protein>
    <recommendedName>
        <fullName evidence="14">Olfactory receptor</fullName>
    </recommendedName>
</protein>
<evidence type="ECO:0000256" key="5">
    <source>
        <dbReference type="ARBA" id="ARBA00022725"/>
    </source>
</evidence>
<dbReference type="GO" id="GO:0004984">
    <property type="term" value="F:olfactory receptor activity"/>
    <property type="evidence" value="ECO:0007669"/>
    <property type="project" value="InterPro"/>
</dbReference>
<keyword evidence="6 14" id="KW-1133">Transmembrane helix</keyword>
<dbReference type="Gene3D" id="1.20.1070.10">
    <property type="entry name" value="Rhodopsin 7-helix transmembrane proteins"/>
    <property type="match status" value="1"/>
</dbReference>
<dbReference type="InterPro" id="IPR000725">
    <property type="entry name" value="Olfact_rcpt"/>
</dbReference>
<dbReference type="InterPro" id="IPR017452">
    <property type="entry name" value="GPCR_Rhodpsn_7TM"/>
</dbReference>
<dbReference type="InterPro" id="IPR000276">
    <property type="entry name" value="GPCR_Rhodpsn"/>
</dbReference>
<keyword evidence="8 14" id="KW-0472">Membrane</keyword>
<dbReference type="STRING" id="409849.ENSPMGP00000025999"/>
<evidence type="ECO:0000256" key="8">
    <source>
        <dbReference type="ARBA" id="ARBA00023136"/>
    </source>
</evidence>
<dbReference type="PROSITE" id="PS50262">
    <property type="entry name" value="G_PROTEIN_RECEP_F1_2"/>
    <property type="match status" value="1"/>
</dbReference>
<keyword evidence="7 13" id="KW-0297">G-protein coupled receptor</keyword>
<proteinExistence type="inferred from homology"/>
<evidence type="ECO:0000259" key="15">
    <source>
        <dbReference type="PROSITE" id="PS50262"/>
    </source>
</evidence>
<keyword evidence="5 14" id="KW-0552">Olfaction</keyword>
<keyword evidence="2 14" id="KW-1003">Cell membrane</keyword>
<dbReference type="InterPro" id="IPR052921">
    <property type="entry name" value="GPCR1_Superfamily_Member"/>
</dbReference>
<evidence type="ECO:0000256" key="7">
    <source>
        <dbReference type="ARBA" id="ARBA00023040"/>
    </source>
</evidence>
<feature type="transmembrane region" description="Helical" evidence="14">
    <location>
        <begin position="36"/>
        <end position="60"/>
    </location>
</feature>
<evidence type="ECO:0000256" key="9">
    <source>
        <dbReference type="ARBA" id="ARBA00023157"/>
    </source>
</evidence>
<keyword evidence="4 13" id="KW-0812">Transmembrane</keyword>
<evidence type="ECO:0000256" key="3">
    <source>
        <dbReference type="ARBA" id="ARBA00022606"/>
    </source>
</evidence>
<dbReference type="PROSITE" id="PS00237">
    <property type="entry name" value="G_PROTEIN_RECEP_F1_1"/>
    <property type="match status" value="1"/>
</dbReference>
<evidence type="ECO:0000256" key="14">
    <source>
        <dbReference type="RuleBase" id="RU363047"/>
    </source>
</evidence>
<dbReference type="Proteomes" id="UP000261520">
    <property type="component" value="Unplaced"/>
</dbReference>
<comment type="subcellular location">
    <subcellularLocation>
        <location evidence="1 14">Cell membrane</location>
        <topology evidence="1 14">Multi-pass membrane protein</topology>
    </subcellularLocation>
</comment>
<evidence type="ECO:0000256" key="10">
    <source>
        <dbReference type="ARBA" id="ARBA00023170"/>
    </source>
</evidence>
<dbReference type="SUPFAM" id="SSF81321">
    <property type="entry name" value="Family A G protein-coupled receptor-like"/>
    <property type="match status" value="1"/>
</dbReference>
<keyword evidence="12 13" id="KW-0807">Transducer</keyword>
<evidence type="ECO:0000256" key="11">
    <source>
        <dbReference type="ARBA" id="ARBA00023180"/>
    </source>
</evidence>
<feature type="transmembrane region" description="Helical" evidence="14">
    <location>
        <begin position="279"/>
        <end position="302"/>
    </location>
</feature>
<evidence type="ECO:0000313" key="17">
    <source>
        <dbReference type="Proteomes" id="UP000261520"/>
    </source>
</evidence>
<feature type="transmembrane region" description="Helical" evidence="14">
    <location>
        <begin position="69"/>
        <end position="95"/>
    </location>
</feature>
<evidence type="ECO:0000313" key="16">
    <source>
        <dbReference type="Ensembl" id="ENSPMGP00000025999.1"/>
    </source>
</evidence>
<organism evidence="16 17">
    <name type="scientific">Periophthalmus magnuspinnatus</name>
    <dbReference type="NCBI Taxonomy" id="409849"/>
    <lineage>
        <taxon>Eukaryota</taxon>
        <taxon>Metazoa</taxon>
        <taxon>Chordata</taxon>
        <taxon>Craniata</taxon>
        <taxon>Vertebrata</taxon>
        <taxon>Euteleostomi</taxon>
        <taxon>Actinopterygii</taxon>
        <taxon>Neopterygii</taxon>
        <taxon>Teleostei</taxon>
        <taxon>Neoteleostei</taxon>
        <taxon>Acanthomorphata</taxon>
        <taxon>Gobiaria</taxon>
        <taxon>Gobiiformes</taxon>
        <taxon>Gobioidei</taxon>
        <taxon>Gobiidae</taxon>
        <taxon>Oxudercinae</taxon>
        <taxon>Periophthalmus</taxon>
    </lineage>
</organism>
<accession>A0A3B4BBZ5</accession>
<evidence type="ECO:0000256" key="4">
    <source>
        <dbReference type="ARBA" id="ARBA00022692"/>
    </source>
</evidence>
<dbReference type="PANTHER" id="PTHR26451">
    <property type="entry name" value="G_PROTEIN_RECEP_F1_2 DOMAIN-CONTAINING PROTEIN"/>
    <property type="match status" value="1"/>
</dbReference>
<keyword evidence="11" id="KW-0325">Glycoprotein</keyword>
<keyword evidence="17" id="KW-1185">Reference proteome</keyword>